<comment type="catalytic activity">
    <reaction evidence="1">
        <text>(2S)-2-acetolactate + H(+) = (R)-acetoin + CO2</text>
        <dbReference type="Rhea" id="RHEA:21580"/>
        <dbReference type="ChEBI" id="CHEBI:15378"/>
        <dbReference type="ChEBI" id="CHEBI:15686"/>
        <dbReference type="ChEBI" id="CHEBI:16526"/>
        <dbReference type="ChEBI" id="CHEBI:58476"/>
        <dbReference type="EC" id="4.1.1.5"/>
    </reaction>
</comment>
<comment type="pathway">
    <text evidence="2">Polyol metabolism; (R,R)-butane-2,3-diol biosynthesis; (R,R)-butane-2,3-diol from pyruvate: step 2/3.</text>
</comment>
<dbReference type="PANTHER" id="PTHR35524:SF1">
    <property type="entry name" value="ALPHA-ACETOLACTATE DECARBOXYLASE"/>
    <property type="match status" value="1"/>
</dbReference>
<comment type="similarity">
    <text evidence="3">Belongs to the alpha-acetolactate decarboxylase family.</text>
</comment>
<dbReference type="InterPro" id="IPR005128">
    <property type="entry name" value="Acetolactate_a_deCO2ase"/>
</dbReference>
<proteinExistence type="inferred from homology"/>
<dbReference type="PANTHER" id="PTHR35524">
    <property type="entry name" value="ALPHA-ACETOLACTATE DECARBOXYLASE"/>
    <property type="match status" value="1"/>
</dbReference>
<comment type="caution">
    <text evidence="9">The sequence shown here is derived from an EMBL/GenBank/DDBJ whole genome shotgun (WGS) entry which is preliminary data.</text>
</comment>
<sequence>MANHLYQYSILSALMNGICREGTTVAKLLTHGDHGLGTISGLNGEIIIVDKEVYHFLPDGNLREVEPTDIIPFAMITRFEPTLTKQPITLNMSTISKELSPLLPASQNSFLSIRVDALFTRVTFRVIPAQSEARESLSELAKRQELHHATHSRGVLVGFWSPGFTSGFSVAGFHLHFLSDDRAQGGHVMEFDAEDVVLRAAAINEYNVEFPASGEFQDEPIGEVLAKDLHAAEGQ</sequence>
<keyword evidence="10" id="KW-1185">Reference proteome</keyword>
<evidence type="ECO:0000313" key="9">
    <source>
        <dbReference type="EMBL" id="KAJ5553098.1"/>
    </source>
</evidence>
<protein>
    <recommendedName>
        <fullName evidence="5">Alpha-acetolactate decarboxylase</fullName>
        <ecNumber evidence="4">4.1.1.5</ecNumber>
    </recommendedName>
</protein>
<dbReference type="Pfam" id="PF03306">
    <property type="entry name" value="AAL_decarboxy"/>
    <property type="match status" value="1"/>
</dbReference>
<evidence type="ECO:0000256" key="4">
    <source>
        <dbReference type="ARBA" id="ARBA00013204"/>
    </source>
</evidence>
<evidence type="ECO:0000256" key="1">
    <source>
        <dbReference type="ARBA" id="ARBA00001784"/>
    </source>
</evidence>
<keyword evidence="8" id="KW-0456">Lyase</keyword>
<evidence type="ECO:0000256" key="7">
    <source>
        <dbReference type="ARBA" id="ARBA00023061"/>
    </source>
</evidence>
<keyword evidence="6" id="KW-0210">Decarboxylase</keyword>
<dbReference type="NCBIfam" id="TIGR01252">
    <property type="entry name" value="acetolac_decarb"/>
    <property type="match status" value="1"/>
</dbReference>
<dbReference type="EC" id="4.1.1.5" evidence="4"/>
<accession>A0AAD6D3Q4</accession>
<dbReference type="AlphaFoldDB" id="A0AAD6D3Q4"/>
<evidence type="ECO:0000256" key="5">
    <source>
        <dbReference type="ARBA" id="ARBA00020164"/>
    </source>
</evidence>
<dbReference type="PIRSF" id="PIRSF001332">
    <property type="entry name" value="Acetolac_decarb"/>
    <property type="match status" value="1"/>
</dbReference>
<organism evidence="9 10">
    <name type="scientific">Penicillium frequentans</name>
    <dbReference type="NCBI Taxonomy" id="3151616"/>
    <lineage>
        <taxon>Eukaryota</taxon>
        <taxon>Fungi</taxon>
        <taxon>Dikarya</taxon>
        <taxon>Ascomycota</taxon>
        <taxon>Pezizomycotina</taxon>
        <taxon>Eurotiomycetes</taxon>
        <taxon>Eurotiomycetidae</taxon>
        <taxon>Eurotiales</taxon>
        <taxon>Aspergillaceae</taxon>
        <taxon>Penicillium</taxon>
    </lineage>
</organism>
<dbReference type="Proteomes" id="UP001220324">
    <property type="component" value="Unassembled WGS sequence"/>
</dbReference>
<name>A0AAD6D3Q4_9EURO</name>
<dbReference type="SUPFAM" id="SSF117856">
    <property type="entry name" value="AF0104/ALDC/Ptd012-like"/>
    <property type="match status" value="1"/>
</dbReference>
<dbReference type="GO" id="GO:0045151">
    <property type="term" value="P:acetoin biosynthetic process"/>
    <property type="evidence" value="ECO:0007669"/>
    <property type="project" value="UniProtKB-KW"/>
</dbReference>
<evidence type="ECO:0000313" key="10">
    <source>
        <dbReference type="Proteomes" id="UP001220324"/>
    </source>
</evidence>
<evidence type="ECO:0000256" key="6">
    <source>
        <dbReference type="ARBA" id="ARBA00022793"/>
    </source>
</evidence>
<dbReference type="GO" id="GO:0047605">
    <property type="term" value="F:acetolactate decarboxylase activity"/>
    <property type="evidence" value="ECO:0007669"/>
    <property type="project" value="UniProtKB-EC"/>
</dbReference>
<keyword evidence="7" id="KW-0005">Acetoin biosynthesis</keyword>
<evidence type="ECO:0000256" key="8">
    <source>
        <dbReference type="ARBA" id="ARBA00023239"/>
    </source>
</evidence>
<dbReference type="EMBL" id="JAQIZZ010000002">
    <property type="protein sequence ID" value="KAJ5553098.1"/>
    <property type="molecule type" value="Genomic_DNA"/>
</dbReference>
<gene>
    <name evidence="9" type="ORF">N7494_002476</name>
</gene>
<reference evidence="9 10" key="1">
    <citation type="journal article" date="2023" name="IMA Fungus">
        <title>Comparative genomic study of the Penicillium genus elucidates a diverse pangenome and 15 lateral gene transfer events.</title>
        <authorList>
            <person name="Petersen C."/>
            <person name="Sorensen T."/>
            <person name="Nielsen M.R."/>
            <person name="Sondergaard T.E."/>
            <person name="Sorensen J.L."/>
            <person name="Fitzpatrick D.A."/>
            <person name="Frisvad J.C."/>
            <person name="Nielsen K.L."/>
        </authorList>
    </citation>
    <scope>NUCLEOTIDE SEQUENCE [LARGE SCALE GENOMIC DNA]</scope>
    <source>
        <strain evidence="9 10">IBT 35679</strain>
    </source>
</reference>
<dbReference type="Gene3D" id="3.30.1330.80">
    <property type="entry name" value="Hypothetical protein, similar to alpha- acetolactate decarboxylase, domain 2"/>
    <property type="match status" value="2"/>
</dbReference>
<evidence type="ECO:0000256" key="3">
    <source>
        <dbReference type="ARBA" id="ARBA00007106"/>
    </source>
</evidence>
<evidence type="ECO:0000256" key="2">
    <source>
        <dbReference type="ARBA" id="ARBA00005170"/>
    </source>
</evidence>
<dbReference type="CDD" id="cd17299">
    <property type="entry name" value="acetolactate_decarboxylase"/>
    <property type="match status" value="1"/>
</dbReference>